<reference evidence="1 2" key="1">
    <citation type="submission" date="2018-07" db="EMBL/GenBank/DDBJ databases">
        <title>Anaerosacharophilus polymeroproducens gen. nov. sp. nov., an anaerobic bacterium isolated from salt field.</title>
        <authorList>
            <person name="Kim W."/>
            <person name="Yang S.-H."/>
            <person name="Oh J."/>
            <person name="Lee J.-H."/>
            <person name="Kwon K.K."/>
        </authorList>
    </citation>
    <scope>NUCLEOTIDE SEQUENCE [LARGE SCALE GENOMIC DNA]</scope>
    <source>
        <strain evidence="1 2">MCWD5</strain>
    </source>
</reference>
<name>A0A371ARL4_9FIRM</name>
<dbReference type="EMBL" id="QRCT01000050">
    <property type="protein sequence ID" value="RDU22213.1"/>
    <property type="molecule type" value="Genomic_DNA"/>
</dbReference>
<dbReference type="RefSeq" id="WP_115483394.1">
    <property type="nucleotide sequence ID" value="NZ_QRCT01000050.1"/>
</dbReference>
<comment type="caution">
    <text evidence="1">The sequence shown here is derived from an EMBL/GenBank/DDBJ whole genome shotgun (WGS) entry which is preliminary data.</text>
</comment>
<proteinExistence type="predicted"/>
<accession>A0A371ARL4</accession>
<sequence>MNVYYLNSKNKKIDFLSWPYMLQTADLFDYAWNYESSVNKRMGGKIIGFKRGIMERTIKLSIFAETKEEYHASINELHDVFEYDVLKKQQGTLYVGEYFICCYIIESNKEEWEESFDSMELTLKLILEDPFWCKENPFSFIGTVSILFSEYVMNGHTDALFHSRGEDGKVTFSVVTANGSKNHTISSLPLCHINDYYDYISKREGVWGVTKNIEIELFRPSDFLKIGEGNYITYCKELGKESNGILSCNQLVAGMNEISSEELNDIATRNGYEIVCENAQDSIAIVEIYGTEGGITSFHLMSIRGTDKNAVTNTYEYLSQYTYENLSHYSFADLEAGIDRCSILIEFTGALYLDDKIFLDIDGIWKLKQSNVIAELSNDLQGKLSNFRTFKGTTMIYTDSEQLPIINATFKSEAYYNNVRDDGSCLLFPSQEFVHIDGTKLYVRMLKNASYENLKILYVLKESYFTPLSTADQQTMESIEKISNIKNIIYGDFGNEEPNSLGMYPHGYPRGYAANEVDEIINNETLAASNFKMILYGPCSDPTILIAGHTYKVFATLERGEYIIIDSRNKTVYQYFEDSTSLSLFNQRYKEESLFDKIPAGNLTISWNREFGFDLILFDERSEPKWR</sequence>
<keyword evidence="2" id="KW-1185">Reference proteome</keyword>
<dbReference type="Proteomes" id="UP000255036">
    <property type="component" value="Unassembled WGS sequence"/>
</dbReference>
<evidence type="ECO:0008006" key="3">
    <source>
        <dbReference type="Google" id="ProtNLM"/>
    </source>
</evidence>
<gene>
    <name evidence="1" type="ORF">DWV06_16950</name>
</gene>
<dbReference type="OrthoDB" id="1779943at2"/>
<protein>
    <recommendedName>
        <fullName evidence="3">Phage tail protein</fullName>
    </recommendedName>
</protein>
<dbReference type="AlphaFoldDB" id="A0A371ARL4"/>
<organism evidence="1 2">
    <name type="scientific">Anaerosacchariphilus polymeriproducens</name>
    <dbReference type="NCBI Taxonomy" id="1812858"/>
    <lineage>
        <taxon>Bacteria</taxon>
        <taxon>Bacillati</taxon>
        <taxon>Bacillota</taxon>
        <taxon>Clostridia</taxon>
        <taxon>Lachnospirales</taxon>
        <taxon>Lachnospiraceae</taxon>
        <taxon>Anaerosacchariphilus</taxon>
    </lineage>
</organism>
<evidence type="ECO:0000313" key="2">
    <source>
        <dbReference type="Proteomes" id="UP000255036"/>
    </source>
</evidence>
<evidence type="ECO:0000313" key="1">
    <source>
        <dbReference type="EMBL" id="RDU22213.1"/>
    </source>
</evidence>